<sequence length="210" mass="24460">MADMLIINAHPKVDAEESFSLKVFNHFLNEYKKQNQTDTIELVNLYADYIPQLDRSAFLAREKMEKGIPLMDSEQRMMDRTHEILKQFRAAKKYVIVMPLHNFNIPSKLKDYMDHVVVPRETYKYAENGPIGLLNDGRSLLVIQGSGAIYTSNDWYTEVEFSHQYLKAMFDFLGVKDYQIVRVQGTARLNPDDIMQQAYRQVEEAASSFF</sequence>
<gene>
    <name evidence="6" type="primary">azoR</name>
    <name evidence="8" type="ORF">EJC50_20175</name>
</gene>
<name>A0A3S9A7P9_9BACL</name>
<evidence type="ECO:0000256" key="2">
    <source>
        <dbReference type="ARBA" id="ARBA00022643"/>
    </source>
</evidence>
<evidence type="ECO:0000256" key="3">
    <source>
        <dbReference type="ARBA" id="ARBA00023002"/>
    </source>
</evidence>
<accession>A0A3S9A7P9</accession>
<dbReference type="OrthoDB" id="9805013at2"/>
<keyword evidence="2 6" id="KW-0288">FMN</keyword>
<dbReference type="PANTHER" id="PTHR43741:SF4">
    <property type="entry name" value="FMN-DEPENDENT NADH:QUINONE OXIDOREDUCTASE"/>
    <property type="match status" value="1"/>
</dbReference>
<dbReference type="SUPFAM" id="SSF52218">
    <property type="entry name" value="Flavoproteins"/>
    <property type="match status" value="1"/>
</dbReference>
<feature type="binding site" evidence="6">
    <location>
        <begin position="18"/>
        <end position="20"/>
    </location>
    <ligand>
        <name>FMN</name>
        <dbReference type="ChEBI" id="CHEBI:58210"/>
    </ligand>
</feature>
<evidence type="ECO:0000313" key="9">
    <source>
        <dbReference type="Proteomes" id="UP000272528"/>
    </source>
</evidence>
<keyword evidence="1 6" id="KW-0285">Flavoprotein</keyword>
<dbReference type="HAMAP" id="MF_01216">
    <property type="entry name" value="Azoreductase_type1"/>
    <property type="match status" value="1"/>
</dbReference>
<dbReference type="EC" id="1.6.5.-" evidence="6"/>
<dbReference type="GO" id="GO:0016652">
    <property type="term" value="F:oxidoreductase activity, acting on NAD(P)H as acceptor"/>
    <property type="evidence" value="ECO:0007669"/>
    <property type="project" value="UniProtKB-UniRule"/>
</dbReference>
<dbReference type="InterPro" id="IPR023048">
    <property type="entry name" value="NADH:quinone_OxRdtase_FMN_depd"/>
</dbReference>
<dbReference type="Pfam" id="PF02525">
    <property type="entry name" value="Flavodoxin_2"/>
    <property type="match status" value="1"/>
</dbReference>
<dbReference type="InterPro" id="IPR003680">
    <property type="entry name" value="Flavodoxin_fold"/>
</dbReference>
<dbReference type="GO" id="GO:0016655">
    <property type="term" value="F:oxidoreductase activity, acting on NAD(P)H, quinone or similar compound as acceptor"/>
    <property type="evidence" value="ECO:0007669"/>
    <property type="project" value="InterPro"/>
</dbReference>
<dbReference type="InterPro" id="IPR050104">
    <property type="entry name" value="FMN-dep_NADH:Q_OxRdtase_AzoR1"/>
</dbReference>
<dbReference type="EMBL" id="CP034437">
    <property type="protein sequence ID" value="AZN41731.1"/>
    <property type="molecule type" value="Genomic_DNA"/>
</dbReference>
<dbReference type="GO" id="GO:0009055">
    <property type="term" value="F:electron transfer activity"/>
    <property type="evidence" value="ECO:0007669"/>
    <property type="project" value="UniProtKB-UniRule"/>
</dbReference>
<dbReference type="InterPro" id="IPR029039">
    <property type="entry name" value="Flavoprotein-like_sf"/>
</dbReference>
<dbReference type="EC" id="1.7.1.17" evidence="6"/>
<comment type="subunit">
    <text evidence="6">Homodimer.</text>
</comment>
<comment type="catalytic activity">
    <reaction evidence="5">
        <text>N,N-dimethyl-1,4-phenylenediamine + anthranilate + 2 NAD(+) = 2-(4-dimethylaminophenyl)diazenylbenzoate + 2 NADH + 2 H(+)</text>
        <dbReference type="Rhea" id="RHEA:55872"/>
        <dbReference type="ChEBI" id="CHEBI:15378"/>
        <dbReference type="ChEBI" id="CHEBI:15783"/>
        <dbReference type="ChEBI" id="CHEBI:16567"/>
        <dbReference type="ChEBI" id="CHEBI:57540"/>
        <dbReference type="ChEBI" id="CHEBI:57945"/>
        <dbReference type="ChEBI" id="CHEBI:71579"/>
        <dbReference type="EC" id="1.7.1.17"/>
    </reaction>
    <physiologicalReaction direction="right-to-left" evidence="5">
        <dbReference type="Rhea" id="RHEA:55874"/>
    </physiologicalReaction>
</comment>
<dbReference type="KEGG" id="palb:EJC50_20175"/>
<comment type="function">
    <text evidence="6">Also exhibits azoreductase activity. Catalyzes the reductive cleavage of the azo bond in aromatic azo compounds to the corresponding amines.</text>
</comment>
<evidence type="ECO:0000259" key="7">
    <source>
        <dbReference type="Pfam" id="PF02525"/>
    </source>
</evidence>
<comment type="function">
    <text evidence="6">Quinone reductase that provides resistance to thiol-specific stress caused by electrophilic quinones.</text>
</comment>
<comment type="cofactor">
    <cofactor evidence="6">
        <name>FMN</name>
        <dbReference type="ChEBI" id="CHEBI:58210"/>
    </cofactor>
    <text evidence="6">Binds 1 FMN per subunit.</text>
</comment>
<organism evidence="8 9">
    <name type="scientific">Paenibacillus albus</name>
    <dbReference type="NCBI Taxonomy" id="2495582"/>
    <lineage>
        <taxon>Bacteria</taxon>
        <taxon>Bacillati</taxon>
        <taxon>Bacillota</taxon>
        <taxon>Bacilli</taxon>
        <taxon>Bacillales</taxon>
        <taxon>Paenibacillaceae</taxon>
        <taxon>Paenibacillus</taxon>
    </lineage>
</organism>
<dbReference type="PANTHER" id="PTHR43741">
    <property type="entry name" value="FMN-DEPENDENT NADH-AZOREDUCTASE 1"/>
    <property type="match status" value="1"/>
</dbReference>
<evidence type="ECO:0000256" key="1">
    <source>
        <dbReference type="ARBA" id="ARBA00022630"/>
    </source>
</evidence>
<evidence type="ECO:0000313" key="8">
    <source>
        <dbReference type="EMBL" id="AZN41731.1"/>
    </source>
</evidence>
<feature type="domain" description="Flavodoxin-like fold" evidence="7">
    <location>
        <begin position="4"/>
        <end position="204"/>
    </location>
</feature>
<evidence type="ECO:0000256" key="4">
    <source>
        <dbReference type="ARBA" id="ARBA00023027"/>
    </source>
</evidence>
<dbReference type="RefSeq" id="WP_126017437.1">
    <property type="nucleotide sequence ID" value="NZ_CP034437.1"/>
</dbReference>
<evidence type="ECO:0000256" key="6">
    <source>
        <dbReference type="HAMAP-Rule" id="MF_01216"/>
    </source>
</evidence>
<dbReference type="Gene3D" id="3.40.50.360">
    <property type="match status" value="1"/>
</dbReference>
<keyword evidence="9" id="KW-1185">Reference proteome</keyword>
<keyword evidence="4 6" id="KW-0520">NAD</keyword>
<evidence type="ECO:0000256" key="5">
    <source>
        <dbReference type="ARBA" id="ARBA00048542"/>
    </source>
</evidence>
<dbReference type="AlphaFoldDB" id="A0A3S9A7P9"/>
<comment type="similarity">
    <text evidence="6">Belongs to the azoreductase type 1 family.</text>
</comment>
<dbReference type="GO" id="GO:0010181">
    <property type="term" value="F:FMN binding"/>
    <property type="evidence" value="ECO:0007669"/>
    <property type="project" value="UniProtKB-UniRule"/>
</dbReference>
<comment type="caution">
    <text evidence="6">Lacks conserved residue(s) required for the propagation of feature annotation.</text>
</comment>
<keyword evidence="3 6" id="KW-0560">Oxidoreductase</keyword>
<dbReference type="Proteomes" id="UP000272528">
    <property type="component" value="Chromosome"/>
</dbReference>
<protein>
    <recommendedName>
        <fullName evidence="6">FMN dependent NADH:quinone oxidoreductase</fullName>
        <ecNumber evidence="6">1.6.5.-</ecNumber>
    </recommendedName>
    <alternativeName>
        <fullName evidence="6">Azo-dye reductase</fullName>
    </alternativeName>
    <alternativeName>
        <fullName evidence="6">FMN-dependent NADH-azo compound oxidoreductase</fullName>
    </alternativeName>
    <alternativeName>
        <fullName evidence="6">FMN-dependent NADH-azoreductase</fullName>
        <ecNumber evidence="6">1.7.1.17</ecNumber>
    </alternativeName>
</protein>
<proteinExistence type="inferred from homology"/>
<comment type="catalytic activity">
    <reaction evidence="6">
        <text>2 a quinone + NADH + H(+) = 2 a 1,4-benzosemiquinone + NAD(+)</text>
        <dbReference type="Rhea" id="RHEA:65952"/>
        <dbReference type="ChEBI" id="CHEBI:15378"/>
        <dbReference type="ChEBI" id="CHEBI:57540"/>
        <dbReference type="ChEBI" id="CHEBI:57945"/>
        <dbReference type="ChEBI" id="CHEBI:132124"/>
        <dbReference type="ChEBI" id="CHEBI:134225"/>
    </reaction>
</comment>
<reference evidence="9" key="1">
    <citation type="submission" date="2018-12" db="EMBL/GenBank/DDBJ databases">
        <title>Genome sequence of Peanibacillus sp.</title>
        <authorList>
            <person name="Subramani G."/>
            <person name="Srinivasan S."/>
            <person name="Kim M.K."/>
        </authorList>
    </citation>
    <scope>NUCLEOTIDE SEQUENCE [LARGE SCALE GENOMIC DNA]</scope>
    <source>
        <strain evidence="9">18JY67-1</strain>
    </source>
</reference>